<evidence type="ECO:0000313" key="2">
    <source>
        <dbReference type="EMBL" id="MEY9315073.1"/>
    </source>
</evidence>
<reference evidence="2 3" key="1">
    <citation type="submission" date="2024-07" db="EMBL/GenBank/DDBJ databases">
        <title>Genomic Encyclopedia of Type Strains, Phase V (KMG-V): Genome sequencing to study the core and pangenomes of soil and plant-associated prokaryotes.</title>
        <authorList>
            <person name="Whitman W."/>
        </authorList>
    </citation>
    <scope>NUCLEOTIDE SEQUENCE [LARGE SCALE GENOMIC DNA]</scope>
    <source>
        <strain evidence="2 3">USDA 415</strain>
    </source>
</reference>
<accession>A0ABV4EV82</accession>
<feature type="transmembrane region" description="Helical" evidence="1">
    <location>
        <begin position="73"/>
        <end position="93"/>
    </location>
</feature>
<dbReference type="Proteomes" id="UP001565471">
    <property type="component" value="Unassembled WGS sequence"/>
</dbReference>
<keyword evidence="1" id="KW-0472">Membrane</keyword>
<evidence type="ECO:0000256" key="1">
    <source>
        <dbReference type="SAM" id="Phobius"/>
    </source>
</evidence>
<name>A0ABV4EV82_BRAEL</name>
<feature type="transmembrane region" description="Helical" evidence="1">
    <location>
        <begin position="48"/>
        <end position="67"/>
    </location>
</feature>
<feature type="transmembrane region" description="Helical" evidence="1">
    <location>
        <begin position="246"/>
        <end position="271"/>
    </location>
</feature>
<comment type="caution">
    <text evidence="2">The sequence shown here is derived from an EMBL/GenBank/DDBJ whole genome shotgun (WGS) entry which is preliminary data.</text>
</comment>
<evidence type="ECO:0000313" key="3">
    <source>
        <dbReference type="Proteomes" id="UP001565471"/>
    </source>
</evidence>
<protein>
    <submittedName>
        <fullName evidence="2">Uncharacterized protein</fullName>
    </submittedName>
</protein>
<gene>
    <name evidence="2" type="ORF">ABIF29_001872</name>
</gene>
<dbReference type="EMBL" id="JBGBZA010000002">
    <property type="protein sequence ID" value="MEY9315073.1"/>
    <property type="molecule type" value="Genomic_DNA"/>
</dbReference>
<proteinExistence type="predicted"/>
<dbReference type="GeneID" id="92956509"/>
<keyword evidence="1" id="KW-1133">Transmembrane helix</keyword>
<feature type="transmembrane region" description="Helical" evidence="1">
    <location>
        <begin position="203"/>
        <end position="226"/>
    </location>
</feature>
<feature type="transmembrane region" description="Helical" evidence="1">
    <location>
        <begin position="164"/>
        <end position="182"/>
    </location>
</feature>
<organism evidence="2 3">
    <name type="scientific">Bradyrhizobium elkanii</name>
    <dbReference type="NCBI Taxonomy" id="29448"/>
    <lineage>
        <taxon>Bacteria</taxon>
        <taxon>Pseudomonadati</taxon>
        <taxon>Pseudomonadota</taxon>
        <taxon>Alphaproteobacteria</taxon>
        <taxon>Hyphomicrobiales</taxon>
        <taxon>Nitrobacteraceae</taxon>
        <taxon>Bradyrhizobium</taxon>
    </lineage>
</organism>
<keyword evidence="3" id="KW-1185">Reference proteome</keyword>
<feature type="transmembrane region" description="Helical" evidence="1">
    <location>
        <begin position="121"/>
        <end position="144"/>
    </location>
</feature>
<sequence length="279" mass="30083">MPQAMPRILAIAATPALRFAWHERGMTVALRQQLSLRKTRPETSFGPFRPLPALPWLVMATAIRIVGFGKPGLIVPALVLADVCVLLAFFATARDSIQAAGGQSSLGELTLGEQIKLSLSILWRIVLVIIIATLATAAIGFSSFAPHLLWGLDGMAFDQGADLGRFWSAAIAALVLLIIVNAESNGGRVALFAAVKDLGRHALWLGAAVLLLGVINVALGYGQGLVRTAIWHFWQISMVGQPLKNLIYVVFIFSFAMLRLWITLSILTFGLKQSYARGG</sequence>
<keyword evidence="1" id="KW-0812">Transmembrane</keyword>
<dbReference type="RefSeq" id="WP_240537011.1">
    <property type="nucleotide sequence ID" value="NZ_BJNL01000009.1"/>
</dbReference>